<dbReference type="Gene3D" id="2.20.70.10">
    <property type="match status" value="1"/>
</dbReference>
<name>A0ABS1D879_9PROT</name>
<proteinExistence type="predicted"/>
<organism evidence="3 4">
    <name type="scientific">Paracraurococcus ruber</name>
    <dbReference type="NCBI Taxonomy" id="77675"/>
    <lineage>
        <taxon>Bacteria</taxon>
        <taxon>Pseudomonadati</taxon>
        <taxon>Pseudomonadota</taxon>
        <taxon>Alphaproteobacteria</taxon>
        <taxon>Acetobacterales</taxon>
        <taxon>Roseomonadaceae</taxon>
        <taxon>Paracraurococcus</taxon>
    </lineage>
</organism>
<sequence length="182" mass="20453">MPDFVRTVPPGDDRERLTCPDCGFVAYENPKVVVGSVVSEGGHILLCRRAIEPRRGFWTLPAGYMELAETVEEGARREAWEEARARIALEGVLAVYSIARIGQVQVIFRAGFETPGFEAGPESLEVRLFAWEEIPWGEIAFPSVHWALRHWRETADRPLGLPAMNPPEDPRGTSPMPRQARF</sequence>
<feature type="region of interest" description="Disordered" evidence="1">
    <location>
        <begin position="158"/>
        <end position="182"/>
    </location>
</feature>
<dbReference type="Pfam" id="PF14803">
    <property type="entry name" value="Zn_ribbon_Nudix"/>
    <property type="match status" value="1"/>
</dbReference>
<keyword evidence="4" id="KW-1185">Reference proteome</keyword>
<dbReference type="InterPro" id="IPR000086">
    <property type="entry name" value="NUDIX_hydrolase_dom"/>
</dbReference>
<dbReference type="InterPro" id="IPR029401">
    <property type="entry name" value="Nudix_N"/>
</dbReference>
<dbReference type="CDD" id="cd04511">
    <property type="entry name" value="NUDIX_Hydrolase"/>
    <property type="match status" value="1"/>
</dbReference>
<evidence type="ECO:0000313" key="4">
    <source>
        <dbReference type="Proteomes" id="UP000697995"/>
    </source>
</evidence>
<dbReference type="Pfam" id="PF00293">
    <property type="entry name" value="NUDIX"/>
    <property type="match status" value="1"/>
</dbReference>
<dbReference type="GO" id="GO:0016787">
    <property type="term" value="F:hydrolase activity"/>
    <property type="evidence" value="ECO:0007669"/>
    <property type="project" value="UniProtKB-KW"/>
</dbReference>
<keyword evidence="3" id="KW-0378">Hydrolase</keyword>
<dbReference type="PANTHER" id="PTHR43222">
    <property type="entry name" value="NUDIX HYDROLASE 23"/>
    <property type="match status" value="1"/>
</dbReference>
<feature type="domain" description="Nudix hydrolase" evidence="2">
    <location>
        <begin position="29"/>
        <end position="154"/>
    </location>
</feature>
<dbReference type="Proteomes" id="UP000697995">
    <property type="component" value="Unassembled WGS sequence"/>
</dbReference>
<accession>A0ABS1D879</accession>
<dbReference type="RefSeq" id="WP_133221185.1">
    <property type="nucleotide sequence ID" value="NZ_NRSG01000443.1"/>
</dbReference>
<evidence type="ECO:0000256" key="1">
    <source>
        <dbReference type="SAM" id="MobiDB-lite"/>
    </source>
</evidence>
<dbReference type="SUPFAM" id="SSF55811">
    <property type="entry name" value="Nudix"/>
    <property type="match status" value="1"/>
</dbReference>
<evidence type="ECO:0000259" key="2">
    <source>
        <dbReference type="PROSITE" id="PS51462"/>
    </source>
</evidence>
<dbReference type="EMBL" id="NRSG01000443">
    <property type="protein sequence ID" value="MBK1662074.1"/>
    <property type="molecule type" value="Genomic_DNA"/>
</dbReference>
<dbReference type="PROSITE" id="PS51462">
    <property type="entry name" value="NUDIX"/>
    <property type="match status" value="1"/>
</dbReference>
<dbReference type="InterPro" id="IPR015797">
    <property type="entry name" value="NUDIX_hydrolase-like_dom_sf"/>
</dbReference>
<dbReference type="Gene3D" id="3.90.79.10">
    <property type="entry name" value="Nucleoside Triphosphate Pyrophosphohydrolase"/>
    <property type="match status" value="1"/>
</dbReference>
<protein>
    <submittedName>
        <fullName evidence="3">NUDIX hydrolase</fullName>
    </submittedName>
</protein>
<gene>
    <name evidence="3" type="ORF">CKO45_28205</name>
</gene>
<dbReference type="PANTHER" id="PTHR43222:SF2">
    <property type="entry name" value="NUDIX HYDROLASE 23, CHLOROPLASTIC"/>
    <property type="match status" value="1"/>
</dbReference>
<comment type="caution">
    <text evidence="3">The sequence shown here is derived from an EMBL/GenBank/DDBJ whole genome shotgun (WGS) entry which is preliminary data.</text>
</comment>
<evidence type="ECO:0000313" key="3">
    <source>
        <dbReference type="EMBL" id="MBK1662074.1"/>
    </source>
</evidence>
<reference evidence="3 4" key="1">
    <citation type="journal article" date="2020" name="Microorganisms">
        <title>Osmotic Adaptation and Compatible Solute Biosynthesis of Phototrophic Bacteria as Revealed from Genome Analyses.</title>
        <authorList>
            <person name="Imhoff J.F."/>
            <person name="Rahn T."/>
            <person name="Kunzel S."/>
            <person name="Keller A."/>
            <person name="Neulinger S.C."/>
        </authorList>
    </citation>
    <scope>NUCLEOTIDE SEQUENCE [LARGE SCALE GENOMIC DNA]</scope>
    <source>
        <strain evidence="3 4">DSM 15382</strain>
    </source>
</reference>